<dbReference type="Proteomes" id="UP000248544">
    <property type="component" value="Unassembled WGS sequence"/>
</dbReference>
<evidence type="ECO:0000313" key="3">
    <source>
        <dbReference type="EMBL" id="PZG29424.1"/>
    </source>
</evidence>
<dbReference type="AlphaFoldDB" id="A0A2W2GRA1"/>
<organism evidence="3 4">
    <name type="scientific">Spongiactinospora gelatinilytica</name>
    <dbReference type="NCBI Taxonomy" id="2666298"/>
    <lineage>
        <taxon>Bacteria</taxon>
        <taxon>Bacillati</taxon>
        <taxon>Actinomycetota</taxon>
        <taxon>Actinomycetes</taxon>
        <taxon>Streptosporangiales</taxon>
        <taxon>Streptosporangiaceae</taxon>
        <taxon>Spongiactinospora</taxon>
    </lineage>
</organism>
<reference evidence="3 4" key="1">
    <citation type="submission" date="2018-01" db="EMBL/GenBank/DDBJ databases">
        <title>Draft genome sequence of Sphaerisporangium sp. 7K107.</title>
        <authorList>
            <person name="Sahin N."/>
            <person name="Saygin H."/>
            <person name="Ay H."/>
        </authorList>
    </citation>
    <scope>NUCLEOTIDE SEQUENCE [LARGE SCALE GENOMIC DNA]</scope>
    <source>
        <strain evidence="3 4">7K107</strain>
    </source>
</reference>
<gene>
    <name evidence="3" type="ORF">C1I98_32020</name>
</gene>
<proteinExistence type="predicted"/>
<keyword evidence="4" id="KW-1185">Reference proteome</keyword>
<evidence type="ECO:0000256" key="2">
    <source>
        <dbReference type="SAM" id="SignalP"/>
    </source>
</evidence>
<dbReference type="EMBL" id="POUA01000376">
    <property type="protein sequence ID" value="PZG29424.1"/>
    <property type="molecule type" value="Genomic_DNA"/>
</dbReference>
<feature type="signal peptide" evidence="2">
    <location>
        <begin position="1"/>
        <end position="18"/>
    </location>
</feature>
<accession>A0A2W2GRA1</accession>
<evidence type="ECO:0000256" key="1">
    <source>
        <dbReference type="SAM" id="MobiDB-lite"/>
    </source>
</evidence>
<feature type="chain" id="PRO_5039157154" description="DUF4352 domain-containing protein" evidence="2">
    <location>
        <begin position="19"/>
        <end position="207"/>
    </location>
</feature>
<sequence>MLVPVIAVLLATGMGATAVLGGLDQVSDPPPAALGPGDTLDQGQFATQFVESKFVAVPPPNRFTKEKRLIDLVFKVTNLGEKTVQVGSPPAPGRRSSFFTFFGGSVLRTEPEIESRSGGTGMVPTRGGTESRQLHPGVPATVVLRYELDQKARVPDELVLHMGSFEMQERFPSKVAEWTSLMEEAGQKSYAPVVVAKVTLPVERGEA</sequence>
<comment type="caution">
    <text evidence="3">The sequence shown here is derived from an EMBL/GenBank/DDBJ whole genome shotgun (WGS) entry which is preliminary data.</text>
</comment>
<protein>
    <recommendedName>
        <fullName evidence="5">DUF4352 domain-containing protein</fullName>
    </recommendedName>
</protein>
<feature type="region of interest" description="Disordered" evidence="1">
    <location>
        <begin position="112"/>
        <end position="134"/>
    </location>
</feature>
<evidence type="ECO:0000313" key="4">
    <source>
        <dbReference type="Proteomes" id="UP000248544"/>
    </source>
</evidence>
<evidence type="ECO:0008006" key="5">
    <source>
        <dbReference type="Google" id="ProtNLM"/>
    </source>
</evidence>
<name>A0A2W2GRA1_9ACTN</name>
<keyword evidence="2" id="KW-0732">Signal</keyword>